<organism evidence="2 3">
    <name type="scientific">Phytopseudomonas daroniae</name>
    <dbReference type="NCBI Taxonomy" id="2487519"/>
    <lineage>
        <taxon>Bacteria</taxon>
        <taxon>Pseudomonadati</taxon>
        <taxon>Pseudomonadota</taxon>
        <taxon>Gammaproteobacteria</taxon>
        <taxon>Pseudomonadales</taxon>
        <taxon>Pseudomonadaceae</taxon>
        <taxon>Phytopseudomonas</taxon>
    </lineage>
</organism>
<dbReference type="Gene3D" id="3.20.20.150">
    <property type="entry name" value="Divalent-metal-dependent TIM barrel enzymes"/>
    <property type="match status" value="1"/>
</dbReference>
<accession>A0A4Q9QMN0</accession>
<dbReference type="SUPFAM" id="SSF51658">
    <property type="entry name" value="Xylose isomerase-like"/>
    <property type="match status" value="1"/>
</dbReference>
<dbReference type="Pfam" id="PF01261">
    <property type="entry name" value="AP_endonuc_2"/>
    <property type="match status" value="1"/>
</dbReference>
<sequence length="283" mass="31280">MSHFPLAINTISDTWHIPMEDSLQRLASLGYRTFDVMVSPTHLDTERMTPAELSRLRRLLETHDLHIFALTAQSLDHNLASPREEIRAMSIAFKRSLIDIAYHLGITGIVTVSGRYNPLNAPPREQLEGWLRSSLEALLPYAEAHGVKLLLENIPMGVLPRAEDMLAWADDFDSPALTLCYDVANGHFIGEDLAAALHLCAPRLDHLHLSDTTRQAWRHDPLGHGTVDFAAVGQALASIDYRGMSALEILHPQADPLIQQAHRTLAKLGWTAPEQPDGGGHAA</sequence>
<evidence type="ECO:0000259" key="1">
    <source>
        <dbReference type="Pfam" id="PF01261"/>
    </source>
</evidence>
<dbReference type="RefSeq" id="WP_131179896.1">
    <property type="nucleotide sequence ID" value="NZ_QJUI01000007.1"/>
</dbReference>
<evidence type="ECO:0000313" key="3">
    <source>
        <dbReference type="Proteomes" id="UP000292302"/>
    </source>
</evidence>
<proteinExistence type="predicted"/>
<evidence type="ECO:0000313" key="2">
    <source>
        <dbReference type="EMBL" id="TBU80823.1"/>
    </source>
</evidence>
<comment type="caution">
    <text evidence="2">The sequence shown here is derived from an EMBL/GenBank/DDBJ whole genome shotgun (WGS) entry which is preliminary data.</text>
</comment>
<keyword evidence="3" id="KW-1185">Reference proteome</keyword>
<reference evidence="2 3" key="1">
    <citation type="submission" date="2018-06" db="EMBL/GenBank/DDBJ databases">
        <title>Three novel Pseudomonas species isolated from symptomatic oak.</title>
        <authorList>
            <person name="Bueno-Gonzalez V."/>
            <person name="Brady C."/>
        </authorList>
    </citation>
    <scope>NUCLEOTIDE SEQUENCE [LARGE SCALE GENOMIC DNA]</scope>
    <source>
        <strain evidence="2 3">P9A</strain>
    </source>
</reference>
<protein>
    <submittedName>
        <fullName evidence="2">Sugar phosphate isomerase/epimerase</fullName>
    </submittedName>
</protein>
<dbReference type="EMBL" id="QJUI01000007">
    <property type="protein sequence ID" value="TBU80823.1"/>
    <property type="molecule type" value="Genomic_DNA"/>
</dbReference>
<dbReference type="InterPro" id="IPR013022">
    <property type="entry name" value="Xyl_isomerase-like_TIM-brl"/>
</dbReference>
<dbReference type="InterPro" id="IPR050312">
    <property type="entry name" value="IolE/XylAMocC-like"/>
</dbReference>
<dbReference type="OrthoDB" id="9804047at2"/>
<gene>
    <name evidence="2" type="ORF">DNK06_10055</name>
</gene>
<dbReference type="Proteomes" id="UP000292302">
    <property type="component" value="Unassembled WGS sequence"/>
</dbReference>
<name>A0A4Q9QMN0_9GAMM</name>
<dbReference type="GO" id="GO:0016853">
    <property type="term" value="F:isomerase activity"/>
    <property type="evidence" value="ECO:0007669"/>
    <property type="project" value="UniProtKB-KW"/>
</dbReference>
<feature type="domain" description="Xylose isomerase-like TIM barrel" evidence="1">
    <location>
        <begin position="23"/>
        <end position="266"/>
    </location>
</feature>
<dbReference type="PANTHER" id="PTHR12110">
    <property type="entry name" value="HYDROXYPYRUVATE ISOMERASE"/>
    <property type="match status" value="1"/>
</dbReference>
<dbReference type="InterPro" id="IPR036237">
    <property type="entry name" value="Xyl_isomerase-like_sf"/>
</dbReference>
<keyword evidence="2" id="KW-0413">Isomerase</keyword>
<dbReference type="PANTHER" id="PTHR12110:SF53">
    <property type="entry name" value="BLR5974 PROTEIN"/>
    <property type="match status" value="1"/>
</dbReference>
<dbReference type="AlphaFoldDB" id="A0A4Q9QMN0"/>